<evidence type="ECO:0000256" key="6">
    <source>
        <dbReference type="ARBA" id="ARBA00023136"/>
    </source>
</evidence>
<evidence type="ECO:0000256" key="2">
    <source>
        <dbReference type="ARBA" id="ARBA00022448"/>
    </source>
</evidence>
<keyword evidence="4 7" id="KW-0812">Transmembrane</keyword>
<dbReference type="GO" id="GO:0055085">
    <property type="term" value="P:transmembrane transport"/>
    <property type="evidence" value="ECO:0007669"/>
    <property type="project" value="InterPro"/>
</dbReference>
<feature type="domain" description="ABC transmembrane type-1" evidence="8">
    <location>
        <begin position="87"/>
        <end position="295"/>
    </location>
</feature>
<comment type="subcellular location">
    <subcellularLocation>
        <location evidence="1 7">Cell membrane</location>
        <topology evidence="1 7">Multi-pass membrane protein</topology>
    </subcellularLocation>
</comment>
<dbReference type="Pfam" id="PF00528">
    <property type="entry name" value="BPD_transp_1"/>
    <property type="match status" value="1"/>
</dbReference>
<dbReference type="GO" id="GO:0005886">
    <property type="term" value="C:plasma membrane"/>
    <property type="evidence" value="ECO:0007669"/>
    <property type="project" value="UniProtKB-SubCell"/>
</dbReference>
<feature type="transmembrane region" description="Helical" evidence="7">
    <location>
        <begin position="25"/>
        <end position="50"/>
    </location>
</feature>
<dbReference type="PROSITE" id="PS50928">
    <property type="entry name" value="ABC_TM1"/>
    <property type="match status" value="1"/>
</dbReference>
<dbReference type="AlphaFoldDB" id="A0A174ALH6"/>
<evidence type="ECO:0000259" key="8">
    <source>
        <dbReference type="PROSITE" id="PS50928"/>
    </source>
</evidence>
<dbReference type="EMBL" id="CYYV01000004">
    <property type="protein sequence ID" value="CUN88385.1"/>
    <property type="molecule type" value="Genomic_DNA"/>
</dbReference>
<comment type="similarity">
    <text evidence="7">Belongs to the binding-protein-dependent transport system permease family.</text>
</comment>
<feature type="transmembrane region" description="Helical" evidence="7">
    <location>
        <begin position="119"/>
        <end position="142"/>
    </location>
</feature>
<evidence type="ECO:0000256" key="7">
    <source>
        <dbReference type="RuleBase" id="RU363032"/>
    </source>
</evidence>
<evidence type="ECO:0000256" key="5">
    <source>
        <dbReference type="ARBA" id="ARBA00022989"/>
    </source>
</evidence>
<keyword evidence="5 7" id="KW-1133">Transmembrane helix</keyword>
<dbReference type="Gene3D" id="1.10.3720.10">
    <property type="entry name" value="MetI-like"/>
    <property type="match status" value="1"/>
</dbReference>
<dbReference type="RefSeq" id="WP_055226589.1">
    <property type="nucleotide sequence ID" value="NZ_CYYV01000004.1"/>
</dbReference>
<dbReference type="CDD" id="cd06261">
    <property type="entry name" value="TM_PBP2"/>
    <property type="match status" value="1"/>
</dbReference>
<feature type="transmembrane region" description="Helical" evidence="7">
    <location>
        <begin position="82"/>
        <end position="107"/>
    </location>
</feature>
<gene>
    <name evidence="9" type="primary">ycjP_7</name>
    <name evidence="9" type="ORF">ERS852406_00837</name>
</gene>
<dbReference type="InterPro" id="IPR000515">
    <property type="entry name" value="MetI-like"/>
</dbReference>
<evidence type="ECO:0000313" key="9">
    <source>
        <dbReference type="EMBL" id="CUN88385.1"/>
    </source>
</evidence>
<proteinExistence type="inferred from homology"/>
<feature type="transmembrane region" description="Helical" evidence="7">
    <location>
        <begin position="278"/>
        <end position="295"/>
    </location>
</feature>
<keyword evidence="3" id="KW-1003">Cell membrane</keyword>
<dbReference type="PANTHER" id="PTHR43744">
    <property type="entry name" value="ABC TRANSPORTER PERMEASE PROTEIN MG189-RELATED-RELATED"/>
    <property type="match status" value="1"/>
</dbReference>
<keyword evidence="6 7" id="KW-0472">Membrane</keyword>
<evidence type="ECO:0000313" key="10">
    <source>
        <dbReference type="Proteomes" id="UP000095706"/>
    </source>
</evidence>
<accession>A0A174ALH6</accession>
<reference evidence="9 10" key="1">
    <citation type="submission" date="2015-09" db="EMBL/GenBank/DDBJ databases">
        <authorList>
            <consortium name="Pathogen Informatics"/>
        </authorList>
    </citation>
    <scope>NUCLEOTIDE SEQUENCE [LARGE SCALE GENOMIC DNA]</scope>
    <source>
        <strain evidence="9 10">2789STDY5608849</strain>
    </source>
</reference>
<sequence>MAKKKKDLDLASSSHLNQIQGSTNAIFNVIFVILALACIIPVVFIFMISISSEHSIKMNGYQFIPSAYSLDSYKFLLREGQMIVTALGVSVAVTVIGTVIGVALTMLMGYVLSRSTYKLSGFFTMVVFIPMIFNGGMISSYVVNTQFLNLKNSIWALILPLCVSSFNVVICKTFFKTNIPESIIESAQIDGATQFQIFGKIALPLSKPLMATIALFLTFGYWNDWFQSSLYISDTKLYSLQALLDHVQRNIEMMANNPSLGVTTAQYMNSMPKEGARMAMAIIIIIPIACCYPFFQKYFISGLTVGAVKG</sequence>
<feature type="transmembrane region" description="Helical" evidence="7">
    <location>
        <begin position="154"/>
        <end position="175"/>
    </location>
</feature>
<dbReference type="InterPro" id="IPR035906">
    <property type="entry name" value="MetI-like_sf"/>
</dbReference>
<organism evidence="9 10">
    <name type="scientific">Fusicatenibacter saccharivorans</name>
    <dbReference type="NCBI Taxonomy" id="1150298"/>
    <lineage>
        <taxon>Bacteria</taxon>
        <taxon>Bacillati</taxon>
        <taxon>Bacillota</taxon>
        <taxon>Clostridia</taxon>
        <taxon>Lachnospirales</taxon>
        <taxon>Lachnospiraceae</taxon>
        <taxon>Fusicatenibacter</taxon>
    </lineage>
</organism>
<evidence type="ECO:0000256" key="3">
    <source>
        <dbReference type="ARBA" id="ARBA00022475"/>
    </source>
</evidence>
<name>A0A174ALH6_9FIRM</name>
<dbReference type="SUPFAM" id="SSF161098">
    <property type="entry name" value="MetI-like"/>
    <property type="match status" value="1"/>
</dbReference>
<protein>
    <submittedName>
        <fullName evidence="9">Inner membrane ABC transporter permease protein ycjP</fullName>
    </submittedName>
</protein>
<dbReference type="PANTHER" id="PTHR43744:SF9">
    <property type="entry name" value="POLYGALACTURONAN_RHAMNOGALACTURONAN TRANSPORT SYSTEM PERMEASE PROTEIN YTCP"/>
    <property type="match status" value="1"/>
</dbReference>
<keyword evidence="2 7" id="KW-0813">Transport</keyword>
<dbReference type="Proteomes" id="UP000095706">
    <property type="component" value="Unassembled WGS sequence"/>
</dbReference>
<evidence type="ECO:0000256" key="1">
    <source>
        <dbReference type="ARBA" id="ARBA00004651"/>
    </source>
</evidence>
<evidence type="ECO:0000256" key="4">
    <source>
        <dbReference type="ARBA" id="ARBA00022692"/>
    </source>
</evidence>